<evidence type="ECO:0000313" key="1">
    <source>
        <dbReference type="EMBL" id="PWS26978.1"/>
    </source>
</evidence>
<evidence type="ECO:0000313" key="2">
    <source>
        <dbReference type="Proteomes" id="UP000245379"/>
    </source>
</evidence>
<sequence>MAGLQQSFASLDFCFFLSRKRKKPVWLRQKKSKLRIKFTIIVTPPTPQPFKVATKGPQKIWT</sequence>
<comment type="caution">
    <text evidence="1">The sequence shown here is derived from an EMBL/GenBank/DDBJ whole genome shotgun (WGS) entry which is preliminary data.</text>
</comment>
<dbReference type="EMBL" id="QGNZ01000003">
    <property type="protein sequence ID" value="PWS26978.1"/>
    <property type="molecule type" value="Genomic_DNA"/>
</dbReference>
<proteinExistence type="predicted"/>
<dbReference type="Proteomes" id="UP000245379">
    <property type="component" value="Unassembled WGS sequence"/>
</dbReference>
<dbReference type="AlphaFoldDB" id="A0A317EPF7"/>
<organism evidence="1 2">
    <name type="scientific">Pedobacter yonginense</name>
    <dbReference type="NCBI Taxonomy" id="651869"/>
    <lineage>
        <taxon>Bacteria</taxon>
        <taxon>Pseudomonadati</taxon>
        <taxon>Bacteroidota</taxon>
        <taxon>Sphingobacteriia</taxon>
        <taxon>Sphingobacteriales</taxon>
        <taxon>Sphingobacteriaceae</taxon>
        <taxon>Pedobacter</taxon>
    </lineage>
</organism>
<reference evidence="1 2" key="1">
    <citation type="submission" date="2018-05" db="EMBL/GenBank/DDBJ databases">
        <title>Pedobacter paludis sp. nov., isolated from wetland soil.</title>
        <authorList>
            <person name="Zhang Y."/>
            <person name="Wang G."/>
        </authorList>
    </citation>
    <scope>NUCLEOTIDE SEQUENCE [LARGE SCALE GENOMIC DNA]</scope>
    <source>
        <strain evidence="1 2">KCTC22721</strain>
    </source>
</reference>
<protein>
    <submittedName>
        <fullName evidence="1">Uncharacterized protein</fullName>
    </submittedName>
</protein>
<keyword evidence="2" id="KW-1185">Reference proteome</keyword>
<gene>
    <name evidence="1" type="ORF">DHW03_13240</name>
</gene>
<accession>A0A317EPF7</accession>
<name>A0A317EPF7_9SPHI</name>